<keyword evidence="1" id="KW-0812">Transmembrane</keyword>
<keyword evidence="1" id="KW-0472">Membrane</keyword>
<feature type="transmembrane region" description="Helical" evidence="1">
    <location>
        <begin position="37"/>
        <end position="55"/>
    </location>
</feature>
<feature type="transmembrane region" description="Helical" evidence="1">
    <location>
        <begin position="91"/>
        <end position="110"/>
    </location>
</feature>
<name>A0A343JES8_9CLOT</name>
<dbReference type="EMBL" id="CP016786">
    <property type="protein sequence ID" value="ASW44036.1"/>
    <property type="molecule type" value="Genomic_DNA"/>
</dbReference>
<evidence type="ECO:0000256" key="1">
    <source>
        <dbReference type="SAM" id="Phobius"/>
    </source>
</evidence>
<keyword evidence="1" id="KW-1133">Transmembrane helix</keyword>
<feature type="transmembrane region" description="Helical" evidence="1">
    <location>
        <begin position="12"/>
        <end position="31"/>
    </location>
</feature>
<organism evidence="2 3">
    <name type="scientific">Clostridium isatidis</name>
    <dbReference type="NCBI Taxonomy" id="182773"/>
    <lineage>
        <taxon>Bacteria</taxon>
        <taxon>Bacillati</taxon>
        <taxon>Bacillota</taxon>
        <taxon>Clostridia</taxon>
        <taxon>Eubacteriales</taxon>
        <taxon>Clostridiaceae</taxon>
        <taxon>Clostridium</taxon>
    </lineage>
</organism>
<accession>A0A343JES8</accession>
<dbReference type="KEGG" id="cia:BEN51_11235"/>
<proteinExistence type="predicted"/>
<dbReference type="AlphaFoldDB" id="A0A343JES8"/>
<dbReference type="RefSeq" id="WP_119866162.1">
    <property type="nucleotide sequence ID" value="NZ_CP182825.1"/>
</dbReference>
<dbReference type="Proteomes" id="UP000264883">
    <property type="component" value="Chromosome"/>
</dbReference>
<evidence type="ECO:0000313" key="3">
    <source>
        <dbReference type="Proteomes" id="UP000264883"/>
    </source>
</evidence>
<feature type="transmembrane region" description="Helical" evidence="1">
    <location>
        <begin position="67"/>
        <end position="85"/>
    </location>
</feature>
<reference evidence="2 3" key="1">
    <citation type="submission" date="2016-08" db="EMBL/GenBank/DDBJ databases">
        <title>Complete Genome Sequence Of The Indigo Reducing Clostridium isatidis DSM15098.</title>
        <authorList>
            <person name="Little G.T."/>
            <person name="Minton N.P."/>
        </authorList>
    </citation>
    <scope>NUCLEOTIDE SEQUENCE [LARGE SCALE GENOMIC DNA]</scope>
    <source>
        <strain evidence="2 3">DSM 15098</strain>
    </source>
</reference>
<protein>
    <submittedName>
        <fullName evidence="2">Uncharacterized protein</fullName>
    </submittedName>
</protein>
<sequence>MKKLGLIISRLLNILLIFFIIFIILNDYHIIDFSNTVKYILYFLTFILILISATKELILNKSGLSKFINFIILFCSIAGGVFSIQANQINILIYICIISSLIYCFIELVYRRA</sequence>
<evidence type="ECO:0000313" key="2">
    <source>
        <dbReference type="EMBL" id="ASW44036.1"/>
    </source>
</evidence>
<gene>
    <name evidence="2" type="ORF">BEN51_11235</name>
</gene>
<keyword evidence="3" id="KW-1185">Reference proteome</keyword>